<keyword evidence="3" id="KW-1185">Reference proteome</keyword>
<dbReference type="PANTHER" id="PTHR12526">
    <property type="entry name" value="GLYCOSYLTRANSFERASE"/>
    <property type="match status" value="1"/>
</dbReference>
<gene>
    <name evidence="2" type="ORF">MARGE09_P1218</name>
</gene>
<dbReference type="InterPro" id="IPR028098">
    <property type="entry name" value="Glyco_trans_4-like_N"/>
</dbReference>
<dbReference type="RefSeq" id="WP_236986496.1">
    <property type="nucleotide sequence ID" value="NZ_AP023086.1"/>
</dbReference>
<evidence type="ECO:0000313" key="3">
    <source>
        <dbReference type="Proteomes" id="UP001320119"/>
    </source>
</evidence>
<dbReference type="Pfam" id="PF13439">
    <property type="entry name" value="Glyco_transf_4"/>
    <property type="match status" value="1"/>
</dbReference>
<dbReference type="AlphaFoldDB" id="A0AAN1WG94"/>
<dbReference type="Proteomes" id="UP001320119">
    <property type="component" value="Chromosome"/>
</dbReference>
<name>A0AAN1WG94_9GAMM</name>
<proteinExistence type="predicted"/>
<accession>A0AAN1WG94</accession>
<dbReference type="CDD" id="cd03801">
    <property type="entry name" value="GT4_PimA-like"/>
    <property type="match status" value="1"/>
</dbReference>
<dbReference type="PANTHER" id="PTHR12526:SF630">
    <property type="entry name" value="GLYCOSYLTRANSFERASE"/>
    <property type="match status" value="1"/>
</dbReference>
<feature type="domain" description="Glycosyltransferase subfamily 4-like N-terminal" evidence="1">
    <location>
        <begin position="19"/>
        <end position="195"/>
    </location>
</feature>
<evidence type="ECO:0000259" key="1">
    <source>
        <dbReference type="Pfam" id="PF13439"/>
    </source>
</evidence>
<reference evidence="2 3" key="1">
    <citation type="journal article" date="2022" name="IScience">
        <title>An ultrasensitive nanofiber-based assay for enzymatic hydrolysis and deep-sea microbial degradation of cellulose.</title>
        <authorList>
            <person name="Tsudome M."/>
            <person name="Tachioka M."/>
            <person name="Miyazaki M."/>
            <person name="Uchimura K."/>
            <person name="Tsuda M."/>
            <person name="Takaki Y."/>
            <person name="Deguchi S."/>
        </authorList>
    </citation>
    <scope>NUCLEOTIDE SEQUENCE [LARGE SCALE GENOMIC DNA]</scope>
    <source>
        <strain evidence="2 3">GE09</strain>
    </source>
</reference>
<dbReference type="KEGG" id="marq:MARGE09_P1218"/>
<dbReference type="SUPFAM" id="SSF53756">
    <property type="entry name" value="UDP-Glycosyltransferase/glycogen phosphorylase"/>
    <property type="match status" value="1"/>
</dbReference>
<dbReference type="Pfam" id="PF13692">
    <property type="entry name" value="Glyco_trans_1_4"/>
    <property type="match status" value="1"/>
</dbReference>
<organism evidence="2 3">
    <name type="scientific">Marinagarivorans cellulosilyticus</name>
    <dbReference type="NCBI Taxonomy" id="2721545"/>
    <lineage>
        <taxon>Bacteria</taxon>
        <taxon>Pseudomonadati</taxon>
        <taxon>Pseudomonadota</taxon>
        <taxon>Gammaproteobacteria</taxon>
        <taxon>Cellvibrionales</taxon>
        <taxon>Cellvibrionaceae</taxon>
        <taxon>Marinagarivorans</taxon>
    </lineage>
</organism>
<dbReference type="EMBL" id="AP023086">
    <property type="protein sequence ID" value="BCD97018.1"/>
    <property type="molecule type" value="Genomic_DNA"/>
</dbReference>
<dbReference type="GO" id="GO:0016757">
    <property type="term" value="F:glycosyltransferase activity"/>
    <property type="evidence" value="ECO:0007669"/>
    <property type="project" value="UniProtKB-ARBA"/>
</dbReference>
<sequence>MNIVFLSVLFRHPEKGEKVGGGEISNRRLLEALAENHQVTVLSAVGNNLKGEQVQKVTYYDYSATGFLCLLPGVLSRLASKWLYRRNTGQALKKIKPDIILCSTLEFNAALPYAKANNIPVGAFIRAFENFKEYDPKSIGGKIKRVFRNCLYGDTQDKTINKLDFVLPNSDFMAEKCQAAFCAPSRYVIYPPVDLIGPQVVDLDSVKENTIRSVVMVSGAQKKGGHLFIELSRRFPAVKFSIIGYRGDLSDDLKPSNLQLHGWVTNPEALIAQADLVLVPSIWEEPFGRIAVEGLLSKKPVLVSNIGGLPETVAYRAYLLVEPGNVPAWQAKLEECFNCSNTLIEESRIAMASAQKYSMFNQIKNLEAAMINEIGMKAVPK</sequence>
<evidence type="ECO:0000313" key="2">
    <source>
        <dbReference type="EMBL" id="BCD97018.1"/>
    </source>
</evidence>
<protein>
    <recommendedName>
        <fullName evidence="1">Glycosyltransferase subfamily 4-like N-terminal domain-containing protein</fullName>
    </recommendedName>
</protein>
<dbReference type="Gene3D" id="3.40.50.2000">
    <property type="entry name" value="Glycogen Phosphorylase B"/>
    <property type="match status" value="2"/>
</dbReference>